<dbReference type="GO" id="GO:0008967">
    <property type="term" value="F:phosphoglycolate phosphatase activity"/>
    <property type="evidence" value="ECO:0007669"/>
    <property type="project" value="TreeGrafter"/>
</dbReference>
<dbReference type="OrthoDB" id="31229at2157"/>
<dbReference type="InterPro" id="IPR050155">
    <property type="entry name" value="HAD-like_hydrolase_sf"/>
</dbReference>
<dbReference type="InterPro" id="IPR036412">
    <property type="entry name" value="HAD-like_sf"/>
</dbReference>
<sequence>MSEIKGLIFDLDGTIIDNYDRYLEHMLTCVGNDLGFCFTLGHAKDLWYSIGAESRDQVIHSWGLDPDRFWTAFNRHESLEKKIENTYLYKDALFLASLKIPKGIVTHTSLEHTTRLLEHVGMREHFDPIIACTEETGFKPSPLPLIYCLMEMQIKPEEAVYVGDTWSDMMAARNAGIKSVYVNRFNRPIDFVPDYEIDSLEKIAGIVEACCPELLTTTAGRQ</sequence>
<proteinExistence type="inferred from homology"/>
<dbReference type="Gene3D" id="3.40.50.1000">
    <property type="entry name" value="HAD superfamily/HAD-like"/>
    <property type="match status" value="1"/>
</dbReference>
<dbReference type="EMBL" id="AM114193">
    <property type="protein sequence ID" value="CAJ37661.1"/>
    <property type="molecule type" value="Genomic_DNA"/>
</dbReference>
<dbReference type="STRING" id="351160.RCIX2610"/>
<dbReference type="KEGG" id="rci:RCIX2610"/>
<dbReference type="InterPro" id="IPR041492">
    <property type="entry name" value="HAD_2"/>
</dbReference>
<evidence type="ECO:0000313" key="3">
    <source>
        <dbReference type="Proteomes" id="UP000000663"/>
    </source>
</evidence>
<protein>
    <submittedName>
        <fullName evidence="2">Hydrolase (HAD superfamily)</fullName>
    </submittedName>
</protein>
<dbReference type="Gene3D" id="1.10.150.520">
    <property type="match status" value="1"/>
</dbReference>
<dbReference type="NCBIfam" id="TIGR01549">
    <property type="entry name" value="HAD-SF-IA-v1"/>
    <property type="match status" value="1"/>
</dbReference>
<keyword evidence="3" id="KW-1185">Reference proteome</keyword>
<dbReference type="RefSeq" id="WP_012034924.1">
    <property type="nucleotide sequence ID" value="NC_009464.1"/>
</dbReference>
<evidence type="ECO:0000313" key="2">
    <source>
        <dbReference type="EMBL" id="CAJ37661.1"/>
    </source>
</evidence>
<gene>
    <name evidence="2" type="ORF">RCIX2610</name>
</gene>
<dbReference type="SUPFAM" id="SSF56784">
    <property type="entry name" value="HAD-like"/>
    <property type="match status" value="1"/>
</dbReference>
<dbReference type="Pfam" id="PF13419">
    <property type="entry name" value="HAD_2"/>
    <property type="match status" value="1"/>
</dbReference>
<dbReference type="PRINTS" id="PR00413">
    <property type="entry name" value="HADHALOGNASE"/>
</dbReference>
<dbReference type="PANTHER" id="PTHR43434:SF1">
    <property type="entry name" value="PHOSPHOGLYCOLATE PHOSPHATASE"/>
    <property type="match status" value="1"/>
</dbReference>
<dbReference type="eggNOG" id="arCOG02292">
    <property type="taxonomic scope" value="Archaea"/>
</dbReference>
<keyword evidence="2" id="KW-0378">Hydrolase</keyword>
<dbReference type="SFLD" id="SFLDS00003">
    <property type="entry name" value="Haloacid_Dehalogenase"/>
    <property type="match status" value="1"/>
</dbReference>
<dbReference type="InterPro" id="IPR006439">
    <property type="entry name" value="HAD-SF_hydro_IA"/>
</dbReference>
<dbReference type="SFLD" id="SFLDG01129">
    <property type="entry name" value="C1.5:_HAD__Beta-PGM__Phosphata"/>
    <property type="match status" value="1"/>
</dbReference>
<reference evidence="2 3" key="1">
    <citation type="journal article" date="2006" name="Science">
        <title>Genome of rice cluster I archaea -- the key methane producers in the rice rhizosphere.</title>
        <authorList>
            <person name="Erkel C."/>
            <person name="Kube M."/>
            <person name="Reinhardt R."/>
            <person name="Liesack W."/>
        </authorList>
    </citation>
    <scope>NUCLEOTIDE SEQUENCE [LARGE SCALE GENOMIC DNA]</scope>
    <source>
        <strain evidence="3">DSM 22066 / NBRC 105507 / MRE50</strain>
    </source>
</reference>
<dbReference type="GeneID" id="5145056"/>
<evidence type="ECO:0000256" key="1">
    <source>
        <dbReference type="ARBA" id="ARBA00007958"/>
    </source>
</evidence>
<dbReference type="InterPro" id="IPR023214">
    <property type="entry name" value="HAD_sf"/>
</dbReference>
<accession>Q0W1T2</accession>
<dbReference type="Proteomes" id="UP000000663">
    <property type="component" value="Chromosome"/>
</dbReference>
<comment type="similarity">
    <text evidence="1">Belongs to the HAD-like hydrolase superfamily.</text>
</comment>
<dbReference type="PANTHER" id="PTHR43434">
    <property type="entry name" value="PHOSPHOGLYCOLATE PHOSPHATASE"/>
    <property type="match status" value="1"/>
</dbReference>
<dbReference type="AlphaFoldDB" id="Q0W1T2"/>
<organism evidence="2 3">
    <name type="scientific">Methanocella arvoryzae (strain DSM 22066 / NBRC 105507 / MRE50)</name>
    <dbReference type="NCBI Taxonomy" id="351160"/>
    <lineage>
        <taxon>Archaea</taxon>
        <taxon>Methanobacteriati</taxon>
        <taxon>Methanobacteriota</taxon>
        <taxon>Stenosarchaea group</taxon>
        <taxon>Methanomicrobia</taxon>
        <taxon>Methanocellales</taxon>
        <taxon>Methanocellaceae</taxon>
        <taxon>Methanocella</taxon>
    </lineage>
</organism>
<name>Q0W1T2_METAR</name>
<dbReference type="GO" id="GO:0006281">
    <property type="term" value="P:DNA repair"/>
    <property type="evidence" value="ECO:0007669"/>
    <property type="project" value="TreeGrafter"/>
</dbReference>